<evidence type="ECO:0000313" key="3">
    <source>
        <dbReference type="Proteomes" id="UP000007058"/>
    </source>
</evidence>
<organism evidence="2 3">
    <name type="scientific">Paramagnetospirillum magneticum (strain ATCC 700264 / AMB-1)</name>
    <name type="common">Magnetospirillum magneticum</name>
    <dbReference type="NCBI Taxonomy" id="342108"/>
    <lineage>
        <taxon>Bacteria</taxon>
        <taxon>Pseudomonadati</taxon>
        <taxon>Pseudomonadota</taxon>
        <taxon>Alphaproteobacteria</taxon>
        <taxon>Rhodospirillales</taxon>
        <taxon>Magnetospirillaceae</taxon>
        <taxon>Paramagnetospirillum</taxon>
    </lineage>
</organism>
<dbReference type="AlphaFoldDB" id="Q2W6F7"/>
<dbReference type="EMBL" id="AP007255">
    <property type="protein sequence ID" value="BAE50568.1"/>
    <property type="molecule type" value="Genomic_DNA"/>
</dbReference>
<dbReference type="Pfam" id="PF06074">
    <property type="entry name" value="Portal_Mu"/>
    <property type="match status" value="1"/>
</dbReference>
<feature type="compositionally biased region" description="Low complexity" evidence="1">
    <location>
        <begin position="439"/>
        <end position="453"/>
    </location>
</feature>
<sequence>MSTQKSSLIDPVTGRPIEYDRLTEEESGPTLAGVRQILSDHPSSGLTPRRLASILIEAEQGNADAYLELAEDMEEKDLHYRAVLGTRRLQVSQLPITVEAASDETADQKIADLVREHLVDSGVIGKYLFDMMDAVGKGFSVGEILWNTTANLWTPTRIEWRDPRWFQFDPVDGRILLLKGGAAGMGMPEPLKPFGYIVHTHRTKSGLPIRGGLARAMAWLYLFKNFDIKAWVEFLEVFGQPIRLGKYHSGASEPDKATLLRAVRNLHKDAAAIIPDSMMVELIEAKISGTITVQKEFAEWADKQVSKAVLGQTGTTDVGQHVGTAKAHDKVKDDIERDDADQIGDTINAQLVRPFIDLNQGPQHRYPRLVIRRPDPVDTKLFMESVKTFVDMGGEVEQSVVRDVIGLPDPPQGKDVKLLRPSVGAPAPAEPPPDPAVEGGQIATQSQQSSAQATGTDVIDALVDAQLADWQPLVDPMVAPIHDLAARCATPEEFLARLPELLGTMDTDKLTEALARSMFTARLAGTTETDDLNG</sequence>
<evidence type="ECO:0000313" key="2">
    <source>
        <dbReference type="EMBL" id="BAE50568.1"/>
    </source>
</evidence>
<dbReference type="OrthoDB" id="9797300at2"/>
<accession>Q2W6F7</accession>
<proteinExistence type="predicted"/>
<evidence type="ECO:0000256" key="1">
    <source>
        <dbReference type="SAM" id="MobiDB-lite"/>
    </source>
</evidence>
<feature type="region of interest" description="Disordered" evidence="1">
    <location>
        <begin position="420"/>
        <end position="453"/>
    </location>
</feature>
<dbReference type="STRING" id="342108.amb1764"/>
<gene>
    <name evidence="2" type="ordered locus">amb1764</name>
</gene>
<protein>
    <submittedName>
        <fullName evidence="2">Mu-like prophage FluMu protein gp29</fullName>
    </submittedName>
</protein>
<dbReference type="InterPro" id="IPR009279">
    <property type="entry name" value="Portal_Mu"/>
</dbReference>
<keyword evidence="3" id="KW-1185">Reference proteome</keyword>
<name>Q2W6F7_PARM1</name>
<reference evidence="2 3" key="1">
    <citation type="journal article" date="2005" name="DNA Res.">
        <title>Complete genome sequence of the facultative anaerobic magnetotactic bacterium Magnetospirillum sp. strain AMB-1.</title>
        <authorList>
            <person name="Matsunaga T."/>
            <person name="Okamura Y."/>
            <person name="Fukuda Y."/>
            <person name="Wahyudi A.T."/>
            <person name="Murase Y."/>
            <person name="Takeyama H."/>
        </authorList>
    </citation>
    <scope>NUCLEOTIDE SEQUENCE [LARGE SCALE GENOMIC DNA]</scope>
    <source>
        <strain evidence="3">ATCC 700264 / AMB-1</strain>
    </source>
</reference>
<dbReference type="HOGENOM" id="CLU_036594_0_1_5"/>
<dbReference type="Proteomes" id="UP000007058">
    <property type="component" value="Chromosome"/>
</dbReference>
<dbReference type="KEGG" id="mag:amb1764"/>
<dbReference type="RefSeq" id="WP_011384169.1">
    <property type="nucleotide sequence ID" value="NC_007626.1"/>
</dbReference>